<feature type="transmembrane region" description="Helical" evidence="9">
    <location>
        <begin position="1520"/>
        <end position="1540"/>
    </location>
</feature>
<dbReference type="STRING" id="6265.A0A0B2VCC1"/>
<reference evidence="11 12" key="1">
    <citation type="submission" date="2014-11" db="EMBL/GenBank/DDBJ databases">
        <title>Genetic blueprint of the zoonotic pathogen Toxocara canis.</title>
        <authorList>
            <person name="Zhu X.-Q."/>
            <person name="Korhonen P.K."/>
            <person name="Cai H."/>
            <person name="Young N.D."/>
            <person name="Nejsum P."/>
            <person name="von Samson-Himmelstjerna G."/>
            <person name="Boag P.R."/>
            <person name="Tan P."/>
            <person name="Li Q."/>
            <person name="Min J."/>
            <person name="Yang Y."/>
            <person name="Wang X."/>
            <person name="Fang X."/>
            <person name="Hall R.S."/>
            <person name="Hofmann A."/>
            <person name="Sternberg P.W."/>
            <person name="Jex A.R."/>
            <person name="Gasser R.B."/>
        </authorList>
    </citation>
    <scope>NUCLEOTIDE SEQUENCE [LARGE SCALE GENOMIC DNA]</scope>
    <source>
        <strain evidence="11">PN_DK_2014</strain>
    </source>
</reference>
<dbReference type="Pfam" id="PF18139">
    <property type="entry name" value="LSDAT_euk"/>
    <property type="match status" value="1"/>
</dbReference>
<evidence type="ECO:0000256" key="1">
    <source>
        <dbReference type="ARBA" id="ARBA00004141"/>
    </source>
</evidence>
<protein>
    <submittedName>
        <fullName evidence="11">Transient receptor potential cation channel trpm</fullName>
    </submittedName>
</protein>
<accession>A0A0B2VCC1</accession>
<dbReference type="PROSITE" id="PS50948">
    <property type="entry name" value="PAN"/>
    <property type="match status" value="2"/>
</dbReference>
<evidence type="ECO:0000256" key="7">
    <source>
        <dbReference type="ARBA" id="ARBA00023303"/>
    </source>
</evidence>
<keyword evidence="11" id="KW-0675">Receptor</keyword>
<feature type="region of interest" description="Disordered" evidence="8">
    <location>
        <begin position="1282"/>
        <end position="1311"/>
    </location>
</feature>
<evidence type="ECO:0000256" key="8">
    <source>
        <dbReference type="SAM" id="MobiDB-lite"/>
    </source>
</evidence>
<dbReference type="CDD" id="cd01099">
    <property type="entry name" value="PAN_AP_HGF"/>
    <property type="match status" value="1"/>
</dbReference>
<dbReference type="Pfam" id="PF00520">
    <property type="entry name" value="Ion_trans"/>
    <property type="match status" value="1"/>
</dbReference>
<organism evidence="11 12">
    <name type="scientific">Toxocara canis</name>
    <name type="common">Canine roundworm</name>
    <dbReference type="NCBI Taxonomy" id="6265"/>
    <lineage>
        <taxon>Eukaryota</taxon>
        <taxon>Metazoa</taxon>
        <taxon>Ecdysozoa</taxon>
        <taxon>Nematoda</taxon>
        <taxon>Chromadorea</taxon>
        <taxon>Rhabditida</taxon>
        <taxon>Spirurina</taxon>
        <taxon>Ascaridomorpha</taxon>
        <taxon>Ascaridoidea</taxon>
        <taxon>Toxocaridae</taxon>
        <taxon>Toxocara</taxon>
    </lineage>
</organism>
<keyword evidence="3 9" id="KW-0812">Transmembrane</keyword>
<dbReference type="InterPro" id="IPR005821">
    <property type="entry name" value="Ion_trans_dom"/>
</dbReference>
<evidence type="ECO:0000256" key="9">
    <source>
        <dbReference type="SAM" id="Phobius"/>
    </source>
</evidence>
<dbReference type="PANTHER" id="PTHR13800:SF1">
    <property type="entry name" value="TRANSIENT RECEPTOR POTENTIAL CATION CHANNEL TRPM"/>
    <property type="match status" value="1"/>
</dbReference>
<evidence type="ECO:0000259" key="10">
    <source>
        <dbReference type="PROSITE" id="PS50948"/>
    </source>
</evidence>
<comment type="caution">
    <text evidence="11">The sequence shown here is derived from an EMBL/GenBank/DDBJ whole genome shotgun (WGS) entry which is preliminary data.</text>
</comment>
<evidence type="ECO:0000256" key="4">
    <source>
        <dbReference type="ARBA" id="ARBA00022989"/>
    </source>
</evidence>
<evidence type="ECO:0000256" key="3">
    <source>
        <dbReference type="ARBA" id="ARBA00022692"/>
    </source>
</evidence>
<keyword evidence="7" id="KW-0407">Ion channel</keyword>
<feature type="compositionally biased region" description="Basic and acidic residues" evidence="8">
    <location>
        <begin position="1296"/>
        <end position="1308"/>
    </location>
</feature>
<dbReference type="Proteomes" id="UP000031036">
    <property type="component" value="Unassembled WGS sequence"/>
</dbReference>
<dbReference type="GO" id="GO:0005261">
    <property type="term" value="F:monoatomic cation channel activity"/>
    <property type="evidence" value="ECO:0007669"/>
    <property type="project" value="TreeGrafter"/>
</dbReference>
<evidence type="ECO:0000256" key="5">
    <source>
        <dbReference type="ARBA" id="ARBA00023065"/>
    </source>
</evidence>
<evidence type="ECO:0000313" key="11">
    <source>
        <dbReference type="EMBL" id="KHN79092.1"/>
    </source>
</evidence>
<dbReference type="PANTHER" id="PTHR13800">
    <property type="entry name" value="TRANSIENT RECEPTOR POTENTIAL CATION CHANNEL, SUBFAMILY M, MEMBER 6"/>
    <property type="match status" value="1"/>
</dbReference>
<feature type="transmembrane region" description="Helical" evidence="9">
    <location>
        <begin position="1459"/>
        <end position="1476"/>
    </location>
</feature>
<comment type="subcellular location">
    <subcellularLocation>
        <location evidence="1">Membrane</location>
        <topology evidence="1">Multi-pass membrane protein</topology>
    </subcellularLocation>
</comment>
<feature type="transmembrane region" description="Helical" evidence="9">
    <location>
        <begin position="1592"/>
        <end position="1617"/>
    </location>
</feature>
<evidence type="ECO:0000313" key="12">
    <source>
        <dbReference type="Proteomes" id="UP000031036"/>
    </source>
</evidence>
<feature type="region of interest" description="Disordered" evidence="8">
    <location>
        <begin position="105"/>
        <end position="127"/>
    </location>
</feature>
<dbReference type="Gene3D" id="3.50.4.10">
    <property type="entry name" value="Hepatocyte Growth Factor"/>
    <property type="match status" value="2"/>
</dbReference>
<name>A0A0B2VCC1_TOXCA</name>
<keyword evidence="4 9" id="KW-1133">Transmembrane helix</keyword>
<proteinExistence type="predicted"/>
<dbReference type="SMART" id="SM00473">
    <property type="entry name" value="PAN_AP"/>
    <property type="match status" value="3"/>
</dbReference>
<feature type="transmembrane region" description="Helical" evidence="9">
    <location>
        <begin position="1552"/>
        <end position="1572"/>
    </location>
</feature>
<dbReference type="Pfam" id="PF25508">
    <property type="entry name" value="TRPM2"/>
    <property type="match status" value="2"/>
</dbReference>
<gene>
    <name evidence="11" type="primary">trpm</name>
    <name evidence="11" type="ORF">Tcan_11139</name>
</gene>
<sequence>MLNGDLVERQRYLDGGRPVTVELWNRALHGHNLMIRPGSIIDGPLRRLQKEVINIGTGRNNIERERLKVLMEEMEKRDEAAHVAGVRNQMPSVSYKNDENVAQDGVEQSDPQYAEDVDGERPSPGGDLLASSDMSLMSERNLNECFIVSKNHVLMGASPFERRVAMTKAKCAQFCLSLDYCISASYSSSDFTCDAFNTKNGSGSARLFQINDYFYLEPKPGESAVCLAEANRTLPKLNGISLEYSRRHRALSFPSTEVIYTSFAVNNNDNTLPAYPPSTHFKGGCRSGEAVVFQQSVEWRLTRKTGQETEFVSTEEDCVFACSINLAKDSAPLECSSAVYDSWSRICTLSMLSAGQDRNDDLSSDPHAVYFEKTCLNDSLAALCARKRIERQPQHVLLGHAYTTASVTSLGACIQRCLASLDHGDSFQCRSAVYFHEEEVENCVLNRSTRVERPDDFAEEPVSPVDYVGLDECFATKRIPLLSMNSGTSSVVYWFTMQESAATLDYALHQDTNSDSTSNDAYRARSSVCSFLYAPRNSISGQQLLTVHSNFSNELSLLKAKGKRVLKQSERPDLFARALSEKLTGPWIEQVFLKRECIKFIPSTNADRCGCGRTASAHSAQALSRFTKAFTTCSEDGKSTSAQITSARWTIAEHTLASHTDAFGTLEFLGGAHAHKAHYVRLGYDSEPADIMYLMEKVWQLEPPRLGGAHAHKAHYVRLGYDSEPADIMYLMEKVWQLEPPRLVITVHGGITNFEVQDKLGRVFREGLLKAAQTTGAWIITAGIDSGVVRHVATALDEAGISARMRSKIVTIGIAPWGLLRKRDRLIGKNIVVPYDPHSFSSRSRFATLNDRHSYFLLVDNGTSGRYGADIILRKRFEEFIAQKQTLGCGTRRVPVVCVVLEGGTCTIRAVLQYLTNVLPAEVHEQLLTLIADVFRYSSTSPEQLLDELLRCVKHRDLLTIFRLGEKKQDVDHAILAALLKGQNLSPADQLALTLAWNRVDIARWDIFTGKQQWSLHALHSAMMDALVLDRVDFVNLLLENGEQGPPNTIRHLIRNKLSKAEGNFELPEIGAAVEKLMGNAYKCHYTSRQFKNKYEKYRKKTMDSKKLTARHDKWKERNEEEEADFKYPFNELMVWAVLTRRQAMARCMWLHGEEPMAKALVAVRLYKCMSREAADDYLEVEISNQLRQFAEEFKVESLDLLDHCYQQDDTQTLRLLTAELPNWGHHTCLSLAVIANNKQFLAHPCQPNVKVILALAFPPNILLLDVKSPVWPTRADVRPQHRYVSSTDGDDEEVESRRDDEEQKFDRQSSSSSTVSLHIASLFVSKKRTFTKPSLFSRNGGKQTTNLVEIEDLMEKGDPCSEPAKRAVGAMQWRSKVSAFYSAPITTFWAWSLSFASFLFTMTYVLLIEFPLKPMKVEWFLLAYVIAFAMEHCRKLIVQEASSLFEKVRVFFNRHWNYLTMLAIVSFFVGFAFRLNPPTRHSYGRVILACDSVLWYIKVLDFMSVHPRLGPYITMAGKMVLNMCYIIVLLLVTVMAFGVSRQSITYPHEKWNWLLIRNIFYKPYFMLYGEVYAGEIDTCGDEGTNCVPGGWIPPALMTIFLLVANILLINMLIAIFK</sequence>
<dbReference type="Pfam" id="PF00024">
    <property type="entry name" value="PAN_1"/>
    <property type="match status" value="2"/>
</dbReference>
<keyword evidence="2" id="KW-0813">Transport</keyword>
<dbReference type="InterPro" id="IPR003609">
    <property type="entry name" value="Pan_app"/>
</dbReference>
<keyword evidence="12" id="KW-1185">Reference proteome</keyword>
<dbReference type="InterPro" id="IPR050927">
    <property type="entry name" value="TRPM"/>
</dbReference>
<dbReference type="EMBL" id="JPKZ01001948">
    <property type="protein sequence ID" value="KHN79092.1"/>
    <property type="molecule type" value="Genomic_DNA"/>
</dbReference>
<evidence type="ECO:0000256" key="2">
    <source>
        <dbReference type="ARBA" id="ARBA00022448"/>
    </source>
</evidence>
<dbReference type="OrthoDB" id="301415at2759"/>
<keyword evidence="5" id="KW-0406">Ion transport</keyword>
<feature type="domain" description="Apple" evidence="10">
    <location>
        <begin position="285"/>
        <end position="375"/>
    </location>
</feature>
<dbReference type="GO" id="GO:0005886">
    <property type="term" value="C:plasma membrane"/>
    <property type="evidence" value="ECO:0007669"/>
    <property type="project" value="TreeGrafter"/>
</dbReference>
<keyword evidence="6 9" id="KW-0472">Membrane</keyword>
<dbReference type="SUPFAM" id="SSF57414">
    <property type="entry name" value="Hairpin loop containing domain-like"/>
    <property type="match status" value="3"/>
</dbReference>
<dbReference type="InterPro" id="IPR041491">
    <property type="entry name" value="TRPM_SLOG"/>
</dbReference>
<dbReference type="InterPro" id="IPR057366">
    <property type="entry name" value="TRPM-like"/>
</dbReference>
<dbReference type="GO" id="GO:0030001">
    <property type="term" value="P:metal ion transport"/>
    <property type="evidence" value="ECO:0007669"/>
    <property type="project" value="TreeGrafter"/>
</dbReference>
<evidence type="ECO:0000256" key="6">
    <source>
        <dbReference type="ARBA" id="ARBA00023136"/>
    </source>
</evidence>
<feature type="domain" description="Apple" evidence="10">
    <location>
        <begin position="384"/>
        <end position="473"/>
    </location>
</feature>
<feature type="transmembrane region" description="Helical" evidence="9">
    <location>
        <begin position="1389"/>
        <end position="1408"/>
    </location>
</feature>